<gene>
    <name evidence="11" type="ORF">C5F47_07260</name>
</gene>
<dbReference type="FunFam" id="3.10.580.10:FF:000002">
    <property type="entry name" value="Magnesium/cobalt efflux protein CorC"/>
    <property type="match status" value="1"/>
</dbReference>
<evidence type="ECO:0000313" key="12">
    <source>
        <dbReference type="Proteomes" id="UP000509771"/>
    </source>
</evidence>
<dbReference type="SUPFAM" id="SSF56176">
    <property type="entry name" value="FAD-binding/transporter-associated domain-like"/>
    <property type="match status" value="1"/>
</dbReference>
<dbReference type="Pfam" id="PF00571">
    <property type="entry name" value="CBS"/>
    <property type="match status" value="2"/>
</dbReference>
<evidence type="ECO:0000259" key="10">
    <source>
        <dbReference type="PROSITE" id="PS51846"/>
    </source>
</evidence>
<dbReference type="InterPro" id="IPR046342">
    <property type="entry name" value="CBS_dom_sf"/>
</dbReference>
<dbReference type="PROSITE" id="PS51846">
    <property type="entry name" value="CNNM"/>
    <property type="match status" value="1"/>
</dbReference>
<organism evidence="11 12">
    <name type="scientific">Nitrosopumilus cobalaminigenes</name>
    <dbReference type="NCBI Taxonomy" id="1470066"/>
    <lineage>
        <taxon>Archaea</taxon>
        <taxon>Nitrososphaerota</taxon>
        <taxon>Nitrososphaeria</taxon>
        <taxon>Nitrosopumilales</taxon>
        <taxon>Nitrosopumilaceae</taxon>
        <taxon>Nitrosopumilus</taxon>
    </lineage>
</organism>
<dbReference type="PANTHER" id="PTHR22777:SF17">
    <property type="entry name" value="UPF0053 PROTEIN SLL0260"/>
    <property type="match status" value="1"/>
</dbReference>
<dbReference type="KEGG" id="ncl:C5F47_07260"/>
<dbReference type="OrthoDB" id="9671at2157"/>
<dbReference type="PANTHER" id="PTHR22777">
    <property type="entry name" value="HEMOLYSIN-RELATED"/>
    <property type="match status" value="1"/>
</dbReference>
<proteinExistence type="predicted"/>
<dbReference type="GO" id="GO:0016020">
    <property type="term" value="C:membrane"/>
    <property type="evidence" value="ECO:0007669"/>
    <property type="project" value="UniProtKB-SubCell"/>
</dbReference>
<evidence type="ECO:0000256" key="8">
    <source>
        <dbReference type="SAM" id="Phobius"/>
    </source>
</evidence>
<dbReference type="Gene3D" id="3.10.580.10">
    <property type="entry name" value="CBS-domain"/>
    <property type="match status" value="1"/>
</dbReference>
<keyword evidence="3" id="KW-0677">Repeat</keyword>
<evidence type="ECO:0000256" key="6">
    <source>
        <dbReference type="ARBA" id="ARBA00023136"/>
    </source>
</evidence>
<dbReference type="InterPro" id="IPR036318">
    <property type="entry name" value="FAD-bd_PCMH-like_sf"/>
</dbReference>
<dbReference type="InterPro" id="IPR002550">
    <property type="entry name" value="CNNM"/>
</dbReference>
<evidence type="ECO:0000256" key="7">
    <source>
        <dbReference type="PROSITE-ProRule" id="PRU00703"/>
    </source>
</evidence>
<dbReference type="InterPro" id="IPR005170">
    <property type="entry name" value="Transptr-assoc_dom"/>
</dbReference>
<feature type="domain" description="CBS" evidence="9">
    <location>
        <begin position="270"/>
        <end position="327"/>
    </location>
</feature>
<dbReference type="InterPro" id="IPR044751">
    <property type="entry name" value="Ion_transp-like_CBS"/>
</dbReference>
<evidence type="ECO:0000256" key="4">
    <source>
        <dbReference type="ARBA" id="ARBA00022989"/>
    </source>
</evidence>
<dbReference type="Pfam" id="PF01595">
    <property type="entry name" value="CNNM"/>
    <property type="match status" value="1"/>
</dbReference>
<keyword evidence="12" id="KW-1185">Reference proteome</keyword>
<evidence type="ECO:0000259" key="9">
    <source>
        <dbReference type="PROSITE" id="PS51371"/>
    </source>
</evidence>
<dbReference type="SMART" id="SM01091">
    <property type="entry name" value="CorC_HlyC"/>
    <property type="match status" value="1"/>
</dbReference>
<dbReference type="SMART" id="SM00116">
    <property type="entry name" value="CBS"/>
    <property type="match status" value="2"/>
</dbReference>
<evidence type="ECO:0000256" key="1">
    <source>
        <dbReference type="ARBA" id="ARBA00004141"/>
    </source>
</evidence>
<feature type="domain" description="CNNM transmembrane" evidence="10">
    <location>
        <begin position="1"/>
        <end position="185"/>
    </location>
</feature>
<feature type="transmembrane region" description="Helical" evidence="8">
    <location>
        <begin position="90"/>
        <end position="109"/>
    </location>
</feature>
<dbReference type="AlphaFoldDB" id="A0A7D5R1M7"/>
<name>A0A7D5R1M7_9ARCH</name>
<sequence>MSLEYELAALAALIGLSGFFSGLEVALVGTSQATIERLVKEKVKGAKTLQKLHSNPGWMMSSVNLGNNLVNIGSSALATVVAIKLFGDSGLGIAVGIMTFLIIIFGEVTPKTYCNANATKVALRCSGILLTFSYVLYPVVWVLERITRGIIKLTGSGYRPPALTGEEIKGIIDQGHRDEALEKSERDMLHSALEFDDNIIRSVMTPRTKMFSLQGDVELFDAADTIHQSGHSRIPIYGKNYDDIIGILHVRDLLKHLKDSELSKKKIKDFVREPIYVSQEKKMSTLLKEMQFKNTHMAIVVDEFNGVEGIVTMEDLIEEIVGEIHDETDPDIELFKKIDENTIMTDGDIEIDEINKIFQSNIQYSDDYSTLNGLLHEKLHDIPKVGDVVKISSLSIKIEQVEKNKPTSIKIQRILDEE</sequence>
<evidence type="ECO:0000256" key="2">
    <source>
        <dbReference type="ARBA" id="ARBA00022692"/>
    </source>
</evidence>
<dbReference type="InterPro" id="IPR000644">
    <property type="entry name" value="CBS_dom"/>
</dbReference>
<protein>
    <submittedName>
        <fullName evidence="11">Hemolysin</fullName>
    </submittedName>
</protein>
<dbReference type="Proteomes" id="UP000509771">
    <property type="component" value="Chromosome"/>
</dbReference>
<dbReference type="RefSeq" id="WP_179360471.1">
    <property type="nucleotide sequence ID" value="NZ_CP026993.1"/>
</dbReference>
<dbReference type="EMBL" id="CP026993">
    <property type="protein sequence ID" value="QLH03357.1"/>
    <property type="molecule type" value="Genomic_DNA"/>
</dbReference>
<dbReference type="PROSITE" id="PS51371">
    <property type="entry name" value="CBS"/>
    <property type="match status" value="2"/>
</dbReference>
<dbReference type="Pfam" id="PF03471">
    <property type="entry name" value="CorC_HlyC"/>
    <property type="match status" value="1"/>
</dbReference>
<dbReference type="InterPro" id="IPR016169">
    <property type="entry name" value="FAD-bd_PCMH_sub2"/>
</dbReference>
<feature type="transmembrane region" description="Helical" evidence="8">
    <location>
        <begin position="121"/>
        <end position="143"/>
    </location>
</feature>
<keyword evidence="5 7" id="KW-0129">CBS domain</keyword>
<evidence type="ECO:0000313" key="11">
    <source>
        <dbReference type="EMBL" id="QLH03357.1"/>
    </source>
</evidence>
<feature type="domain" description="CBS" evidence="9">
    <location>
        <begin position="204"/>
        <end position="264"/>
    </location>
</feature>
<accession>A0A7D5R1M7</accession>
<reference evidence="11 12" key="1">
    <citation type="submission" date="2018-02" db="EMBL/GenBank/DDBJ databases">
        <title>Complete genome of Nitrosopumilus cobalaminigenes HCA1.</title>
        <authorList>
            <person name="Qin W."/>
            <person name="Zheng Y."/>
            <person name="Stahl D.A."/>
        </authorList>
    </citation>
    <scope>NUCLEOTIDE SEQUENCE [LARGE SCALE GENOMIC DNA]</scope>
    <source>
        <strain evidence="11 12">HCA1</strain>
    </source>
</reference>
<dbReference type="GO" id="GO:0050660">
    <property type="term" value="F:flavin adenine dinucleotide binding"/>
    <property type="evidence" value="ECO:0007669"/>
    <property type="project" value="InterPro"/>
</dbReference>
<dbReference type="GeneID" id="56059842"/>
<dbReference type="SUPFAM" id="SSF54631">
    <property type="entry name" value="CBS-domain pair"/>
    <property type="match status" value="1"/>
</dbReference>
<keyword evidence="4 8" id="KW-1133">Transmembrane helix</keyword>
<keyword evidence="2 8" id="KW-0812">Transmembrane</keyword>
<comment type="subcellular location">
    <subcellularLocation>
        <location evidence="1">Membrane</location>
        <topology evidence="1">Multi-pass membrane protein</topology>
    </subcellularLocation>
</comment>
<dbReference type="CDD" id="cd04590">
    <property type="entry name" value="CBS_pair_CorC_HlyC_assoc"/>
    <property type="match status" value="1"/>
</dbReference>
<dbReference type="Gene3D" id="3.30.465.10">
    <property type="match status" value="1"/>
</dbReference>
<keyword evidence="6 8" id="KW-0472">Membrane</keyword>
<evidence type="ECO:0000256" key="3">
    <source>
        <dbReference type="ARBA" id="ARBA00022737"/>
    </source>
</evidence>
<evidence type="ECO:0000256" key="5">
    <source>
        <dbReference type="ARBA" id="ARBA00023122"/>
    </source>
</evidence>